<gene>
    <name evidence="1" type="ORF">A0U91_16715</name>
</gene>
<geneLocation type="plasmid" evidence="2">
    <name>pac1084_1</name>
</geneLocation>
<sequence>MTFYEYLTAARKAMSALTLSVKDRIVYAETRKALARLSWILKPRTGDPSLREKLEGIEKLALHYEAVAGNYLSPEDISEGRHGDFDCMNLLAWMPIVEHSGVPFVPARAIADLSAAEMGALSGEVPQSLLQRLHIFRMISDLSEKMGWRGSLSSTAGERSDRLYEGAIQKITDAMDAVSDNEMVRYVRCGATGLKVLAGAGLAGPNPAPVTFSQDLETGPGWIRNGNRRRIDVHDQRIIQCAAMTPENYRHVFVARPWVKTSRWMIASDPHRRNTPVPGPGAWPAEWRAFIKDGIVTGVSSYYSWAHDGGPEDACMALAVERAAQKIIDTAKLCQQRPAFFDVDDWKSLVAGADMPVRSHPNFSNLEAYLGEVPPGGYNCTLDFIETDQGPMFLESGPPIVPFGFLSGAHPIGFSLGIQMETFSYPDVSGYALSTPADLDTTDIEAVSKTPREGHVFTAHEVNEIAEAGSSLRPDAAKSKQG</sequence>
<proteinExistence type="predicted"/>
<keyword evidence="1" id="KW-0614">Plasmid</keyword>
<organism evidence="1 2">
    <name type="scientific">Acetobacter persici</name>
    <dbReference type="NCBI Taxonomy" id="1076596"/>
    <lineage>
        <taxon>Bacteria</taxon>
        <taxon>Pseudomonadati</taxon>
        <taxon>Pseudomonadota</taxon>
        <taxon>Alphaproteobacteria</taxon>
        <taxon>Acetobacterales</taxon>
        <taxon>Acetobacteraceae</taxon>
        <taxon>Acetobacter</taxon>
    </lineage>
</organism>
<dbReference type="RefSeq" id="WP_077932272.1">
    <property type="nucleotide sequence ID" value="NZ_CP014688.1"/>
</dbReference>
<evidence type="ECO:0000313" key="1">
    <source>
        <dbReference type="EMBL" id="AQT06647.1"/>
    </source>
</evidence>
<dbReference type="EMBL" id="CP014688">
    <property type="protein sequence ID" value="AQT06647.1"/>
    <property type="molecule type" value="Genomic_DNA"/>
</dbReference>
<name>A0A1U9LJR5_9PROT</name>
<evidence type="ECO:0000313" key="2">
    <source>
        <dbReference type="Proteomes" id="UP000189055"/>
    </source>
</evidence>
<dbReference type="KEGG" id="aper:A0U91_16715"/>
<dbReference type="Proteomes" id="UP000189055">
    <property type="component" value="Plasmid pAC1084_1"/>
</dbReference>
<accession>A0A1U9LJR5</accession>
<reference evidence="1 2" key="1">
    <citation type="submission" date="2016-03" db="EMBL/GenBank/DDBJ databases">
        <title>Acetic acid bacteria sequencing.</title>
        <authorList>
            <person name="Brandt J."/>
            <person name="Jakob F."/>
            <person name="Vogel R.F."/>
        </authorList>
    </citation>
    <scope>NUCLEOTIDE SEQUENCE [LARGE SCALE GENOMIC DNA]</scope>
    <source>
        <strain evidence="1 2">TMW2.1084</strain>
        <plasmid evidence="2">pac1084_1</plasmid>
    </source>
</reference>
<protein>
    <submittedName>
        <fullName evidence="1">Uncharacterized protein</fullName>
    </submittedName>
</protein>
<dbReference type="AlphaFoldDB" id="A0A1U9LJR5"/>